<name>A0A3M0I2Y9_9ACTN</name>
<dbReference type="EMBL" id="PENI01000034">
    <property type="protein sequence ID" value="RMB81083.1"/>
    <property type="molecule type" value="Genomic_DNA"/>
</dbReference>
<reference evidence="1 2" key="1">
    <citation type="submission" date="2017-11" db="EMBL/GenBank/DDBJ databases">
        <title>Draft genome of actinobacteria isolated from guarana (Paullinia cupana (Mart.) Ducke.</title>
        <authorList>
            <person name="Siqueira K.A."/>
            <person name="Liotti R.G."/>
            <person name="Mendes T.A.O."/>
            <person name="Soares M.A."/>
        </authorList>
    </citation>
    <scope>NUCLEOTIDE SEQUENCE [LARGE SCALE GENOMIC DNA]</scope>
    <source>
        <strain evidence="1 2">193</strain>
    </source>
</reference>
<dbReference type="Proteomes" id="UP000270471">
    <property type="component" value="Unassembled WGS sequence"/>
</dbReference>
<comment type="caution">
    <text evidence="1">The sequence shown here is derived from an EMBL/GenBank/DDBJ whole genome shotgun (WGS) entry which is preliminary data.</text>
</comment>
<dbReference type="AlphaFoldDB" id="A0A3M0I2Y9"/>
<proteinExistence type="predicted"/>
<keyword evidence="2" id="KW-1185">Reference proteome</keyword>
<organism evidence="1 2">
    <name type="scientific">Streptomyces shenzhenensis</name>
    <dbReference type="NCBI Taxonomy" id="943815"/>
    <lineage>
        <taxon>Bacteria</taxon>
        <taxon>Bacillati</taxon>
        <taxon>Actinomycetota</taxon>
        <taxon>Actinomycetes</taxon>
        <taxon>Kitasatosporales</taxon>
        <taxon>Streptomycetaceae</taxon>
        <taxon>Streptomyces</taxon>
    </lineage>
</organism>
<gene>
    <name evidence="1" type="ORF">CTZ28_36455</name>
</gene>
<protein>
    <submittedName>
        <fullName evidence="1">Uncharacterized protein</fullName>
    </submittedName>
</protein>
<evidence type="ECO:0000313" key="2">
    <source>
        <dbReference type="Proteomes" id="UP000270471"/>
    </source>
</evidence>
<sequence length="77" mass="8809">MSQQHVVERVLELQYVQTAFLAVGWLRALDSHHVPQMLTEPNRRVVVERRGQPALQLRARLIDGLGCKEGLVPVGWR</sequence>
<evidence type="ECO:0000313" key="1">
    <source>
        <dbReference type="EMBL" id="RMB81083.1"/>
    </source>
</evidence>
<accession>A0A3M0I2Y9</accession>